<protein>
    <submittedName>
        <fullName evidence="2">Uncharacterized protein</fullName>
    </submittedName>
</protein>
<dbReference type="EMBL" id="CAKMRJ010005412">
    <property type="protein sequence ID" value="CAH1442749.1"/>
    <property type="molecule type" value="Genomic_DNA"/>
</dbReference>
<gene>
    <name evidence="2" type="ORF">LVIROSA_LOCUS28716</name>
</gene>
<proteinExistence type="predicted"/>
<sequence>MNNLGKTTKMGSGDRIPHWSVFDNVKMIPSKPESLMAAINSGISSLEYAKATKLLNSSVPYSKDKKRIDDENPNSSSVYDVRRADEAYKEGLAYLAAGDLEEAFQSLNLALSNCPPTKPAVVAKLQSLISLTAQRLQKSPA</sequence>
<feature type="repeat" description="TPR" evidence="1">
    <location>
        <begin position="84"/>
        <end position="117"/>
    </location>
</feature>
<dbReference type="AlphaFoldDB" id="A0AAU9NYD0"/>
<evidence type="ECO:0000313" key="3">
    <source>
        <dbReference type="Proteomes" id="UP001157418"/>
    </source>
</evidence>
<dbReference type="Proteomes" id="UP001157418">
    <property type="component" value="Unassembled WGS sequence"/>
</dbReference>
<keyword evidence="1" id="KW-0802">TPR repeat</keyword>
<reference evidence="2 3" key="1">
    <citation type="submission" date="2022-01" db="EMBL/GenBank/DDBJ databases">
        <authorList>
            <person name="Xiong W."/>
            <person name="Schranz E."/>
        </authorList>
    </citation>
    <scope>NUCLEOTIDE SEQUENCE [LARGE SCALE GENOMIC DNA]</scope>
</reference>
<organism evidence="2 3">
    <name type="scientific">Lactuca virosa</name>
    <dbReference type="NCBI Taxonomy" id="75947"/>
    <lineage>
        <taxon>Eukaryota</taxon>
        <taxon>Viridiplantae</taxon>
        <taxon>Streptophyta</taxon>
        <taxon>Embryophyta</taxon>
        <taxon>Tracheophyta</taxon>
        <taxon>Spermatophyta</taxon>
        <taxon>Magnoliopsida</taxon>
        <taxon>eudicotyledons</taxon>
        <taxon>Gunneridae</taxon>
        <taxon>Pentapetalae</taxon>
        <taxon>asterids</taxon>
        <taxon>campanulids</taxon>
        <taxon>Asterales</taxon>
        <taxon>Asteraceae</taxon>
        <taxon>Cichorioideae</taxon>
        <taxon>Cichorieae</taxon>
        <taxon>Lactucinae</taxon>
        <taxon>Lactuca</taxon>
    </lineage>
</organism>
<evidence type="ECO:0000256" key="1">
    <source>
        <dbReference type="PROSITE-ProRule" id="PRU00339"/>
    </source>
</evidence>
<keyword evidence="3" id="KW-1185">Reference proteome</keyword>
<dbReference type="InterPro" id="IPR019734">
    <property type="entry name" value="TPR_rpt"/>
</dbReference>
<comment type="caution">
    <text evidence="2">The sequence shown here is derived from an EMBL/GenBank/DDBJ whole genome shotgun (WGS) entry which is preliminary data.</text>
</comment>
<evidence type="ECO:0000313" key="2">
    <source>
        <dbReference type="EMBL" id="CAH1442749.1"/>
    </source>
</evidence>
<accession>A0AAU9NYD0</accession>
<dbReference type="PROSITE" id="PS50005">
    <property type="entry name" value="TPR"/>
    <property type="match status" value="1"/>
</dbReference>
<name>A0AAU9NYD0_9ASTR</name>